<evidence type="ECO:0000256" key="12">
    <source>
        <dbReference type="SAM" id="MobiDB-lite"/>
    </source>
</evidence>
<dbReference type="SUPFAM" id="SSF82199">
    <property type="entry name" value="SET domain"/>
    <property type="match status" value="1"/>
</dbReference>
<dbReference type="Pfam" id="PF00076">
    <property type="entry name" value="RRM_1"/>
    <property type="match status" value="1"/>
</dbReference>
<keyword evidence="5" id="KW-0949">S-adenosyl-L-methionine</keyword>
<evidence type="ECO:0000256" key="8">
    <source>
        <dbReference type="ARBA" id="ARBA00047571"/>
    </source>
</evidence>
<keyword evidence="7" id="KW-0539">Nucleus</keyword>
<dbReference type="SMART" id="SM00317">
    <property type="entry name" value="SET"/>
    <property type="match status" value="1"/>
</dbReference>
<dbReference type="SMART" id="SM01291">
    <property type="entry name" value="N-SET"/>
    <property type="match status" value="1"/>
</dbReference>
<comment type="subcellular location">
    <subcellularLocation>
        <location evidence="1">Nucleus</location>
    </subcellularLocation>
</comment>
<comment type="catalytic activity">
    <reaction evidence="10">
        <text>N(6),N(6)-dimethyl-L-lysyl(4)-[histone H3] + S-adenosyl-L-methionine = N(6),N(6),N(6)-trimethyl-L-lysyl(4)-[histone H3] + S-adenosyl-L-homocysteine + H(+)</text>
        <dbReference type="Rhea" id="RHEA:60272"/>
        <dbReference type="Rhea" id="RHEA-COMP:15537"/>
        <dbReference type="Rhea" id="RHEA-COMP:15540"/>
        <dbReference type="ChEBI" id="CHEBI:15378"/>
        <dbReference type="ChEBI" id="CHEBI:57856"/>
        <dbReference type="ChEBI" id="CHEBI:59789"/>
        <dbReference type="ChEBI" id="CHEBI:61961"/>
        <dbReference type="ChEBI" id="CHEBI:61976"/>
    </reaction>
</comment>
<dbReference type="InterPro" id="IPR046341">
    <property type="entry name" value="SET_dom_sf"/>
</dbReference>
<dbReference type="EMBL" id="CATQJA010002710">
    <property type="protein sequence ID" value="CAJ0587761.1"/>
    <property type="molecule type" value="Genomic_DNA"/>
</dbReference>
<proteinExistence type="predicted"/>
<feature type="compositionally biased region" description="Basic and acidic residues" evidence="12">
    <location>
        <begin position="956"/>
        <end position="967"/>
    </location>
</feature>
<protein>
    <recommendedName>
        <fullName evidence="2">[histone H3]-lysine(4) N-trimethyltransferase</fullName>
        <ecNumber evidence="2">2.1.1.354</ecNumber>
    </recommendedName>
</protein>
<dbReference type="SUPFAM" id="SSF54928">
    <property type="entry name" value="RNA-binding domain, RBD"/>
    <property type="match status" value="1"/>
</dbReference>
<feature type="region of interest" description="Disordered" evidence="12">
    <location>
        <begin position="754"/>
        <end position="783"/>
    </location>
</feature>
<sequence length="1347" mass="152544">MKVSFSEVDAFYKLVADEKLGARKNIYRVHGVVLSDKEADRSQYNWKQSDGWGDRRPRRRQEVQVVDVPMLKIDGNTVGIPPKREVCITGLNDNINEDFLRKLAIKHGDVMDLYLYHHPETRQYLGVGLVVFYRPPAAAAFCQENHGKSLMGKELSCHLDPWAALASHHYEAKTLRACPIPKHLKDMNENQLQQLRDQITRALRHDDTSVAGEPMDVETNSRSRSSRASTPPPSPPDWPVASANTTIYAPDPATPIEHHPSGHLTYRLPPHSYQSPVPPPPPPEPKYEPRPISRHEEQTNAFVQGPPPERFPAQAKRGIKCSRTPNSSSSPSTEERYRRATERDWEKREAQKRRRRHGSTSSSSAEEVRTTKVRKREVCVENNQRRYTKKESVSIVTIKKKKVKRSISPVVPGAEPITETSESSSSDNRKLDEKISKALKSQKMSVEEHNRTGGHHWTSSSSDSDDSSRGGKRSSKRKHKQSKRYTPTLDPRTIPMPSAAPSSRSTPAPPHRTPVHIPVPPNEPPPPYSTFDPHNQPHTPHPPPARVYGHPQQHVQGPYIPPQAAMQPVVLPPPDFSKPPPMLPFQMQQNRFHGTPHQSPVTPLYGTSPTVKLEPIITPVKAEPPKPSKGSIEERLQSIFKVGGPGASPADAPLVQETKPAIISPKRPVQPAEPTRNRTPQPEPRKSRFEDAPPPVRAAYVRNVQPNQGRLMAATEDIVKMIIADLSQNVNKDLQKKIEKAILGLQSESYTRRKLEQEERNKQKALDSARAAQQARPKEILTPEDLTRRLQDNSFSMAKLGNYRRIRRSSADKMEPVARSSTSHTSERAAIGSSEDERGSRSDLEDTASSIAGPSFAKDSTKIELLSFASPAPSTSDAEAAFEPLHVPLNCSRSRPYVRNADRRDPMEPSPVMSIRDAALYEYNPHILDHPYPKRFGNREPDLSQPSKEWLAENRSKLEKAKAERPPKLPTPVKQPTPKKPEKPEKKKTAPKVSKALRELLDPVTARDLKAQKRERDYKYERSPPPVHFEKRTASEEAELITTFPLDLEDQKFLKMGLEKLQPQRIQLDERKNDQFEQLERLHNEAAEPHIAFNVALYAPTPPLLKQKRTIGPLQLYYKDESLIGVMPHKSGSARTERYEKMTSKQKRSLIRRPEGPADLRTDLSHQDETIVRHAANMTREQKQLNRRLRADCNSDLFKTNMLNYRKKMIKFARSKIHGWGLYAMEDIAQDDLIVEYVGQKIRSQIAEEREVAYGKRGMGDSYLFRIDEHEVIDATQKGNFARFINHSCQPNCYAKVVNVDGDKRIVIYSKTAINKGDEITYDYKFPIEDDKQECLCGAPNCRGTLN</sequence>
<evidence type="ECO:0000259" key="13">
    <source>
        <dbReference type="PROSITE" id="PS50102"/>
    </source>
</evidence>
<feature type="compositionally biased region" description="Basic and acidic residues" evidence="12">
    <location>
        <begin position="979"/>
        <end position="988"/>
    </location>
</feature>
<feature type="non-terminal residue" evidence="16">
    <location>
        <position position="1347"/>
    </location>
</feature>
<dbReference type="PROSITE" id="PS50280">
    <property type="entry name" value="SET"/>
    <property type="match status" value="1"/>
</dbReference>
<evidence type="ECO:0000256" key="6">
    <source>
        <dbReference type="ARBA" id="ARBA00022853"/>
    </source>
</evidence>
<dbReference type="GO" id="GO:0140999">
    <property type="term" value="F:histone H3K4 trimethyltransferase activity"/>
    <property type="evidence" value="ECO:0007669"/>
    <property type="project" value="UniProtKB-EC"/>
</dbReference>
<feature type="compositionally biased region" description="Low complexity" evidence="12">
    <location>
        <begin position="495"/>
        <end position="506"/>
    </location>
</feature>
<organism evidence="16 17">
    <name type="scientific">Mesorhabditis spiculigera</name>
    <dbReference type="NCBI Taxonomy" id="96644"/>
    <lineage>
        <taxon>Eukaryota</taxon>
        <taxon>Metazoa</taxon>
        <taxon>Ecdysozoa</taxon>
        <taxon>Nematoda</taxon>
        <taxon>Chromadorea</taxon>
        <taxon>Rhabditida</taxon>
        <taxon>Rhabditina</taxon>
        <taxon>Rhabditomorpha</taxon>
        <taxon>Rhabditoidea</taxon>
        <taxon>Rhabditidae</taxon>
        <taxon>Mesorhabditinae</taxon>
        <taxon>Mesorhabditis</taxon>
    </lineage>
</organism>
<dbReference type="InterPro" id="IPR035979">
    <property type="entry name" value="RBD_domain_sf"/>
</dbReference>
<feature type="region of interest" description="Disordered" evidence="12">
    <location>
        <begin position="659"/>
        <end position="693"/>
    </location>
</feature>
<dbReference type="InterPro" id="IPR003616">
    <property type="entry name" value="Post-SET_dom"/>
</dbReference>
<feature type="domain" description="RRM" evidence="13">
    <location>
        <begin position="84"/>
        <end position="155"/>
    </location>
</feature>
<evidence type="ECO:0000256" key="3">
    <source>
        <dbReference type="ARBA" id="ARBA00022603"/>
    </source>
</evidence>
<evidence type="ECO:0000256" key="4">
    <source>
        <dbReference type="ARBA" id="ARBA00022679"/>
    </source>
</evidence>
<dbReference type="SMART" id="SM00508">
    <property type="entry name" value="PostSET"/>
    <property type="match status" value="1"/>
</dbReference>
<dbReference type="GO" id="GO:0032259">
    <property type="term" value="P:methylation"/>
    <property type="evidence" value="ECO:0007669"/>
    <property type="project" value="UniProtKB-KW"/>
</dbReference>
<feature type="domain" description="SET" evidence="14">
    <location>
        <begin position="1208"/>
        <end position="1325"/>
    </location>
</feature>
<evidence type="ECO:0000256" key="7">
    <source>
        <dbReference type="ARBA" id="ARBA00023242"/>
    </source>
</evidence>
<dbReference type="InterPro" id="IPR012677">
    <property type="entry name" value="Nucleotide-bd_a/b_plait_sf"/>
</dbReference>
<comment type="catalytic activity">
    <reaction evidence="9">
        <text>N(6)-methyl-L-lysyl(4)-[histone H3] + S-adenosyl-L-methionine = N(6),N(6)-dimethyl-L-lysyl(4)-[histone H3] + S-adenosyl-L-homocysteine + H(+)</text>
        <dbReference type="Rhea" id="RHEA:60268"/>
        <dbReference type="Rhea" id="RHEA-COMP:15540"/>
        <dbReference type="Rhea" id="RHEA-COMP:15543"/>
        <dbReference type="ChEBI" id="CHEBI:15378"/>
        <dbReference type="ChEBI" id="CHEBI:57856"/>
        <dbReference type="ChEBI" id="CHEBI:59789"/>
        <dbReference type="ChEBI" id="CHEBI:61929"/>
        <dbReference type="ChEBI" id="CHEBI:61976"/>
    </reaction>
</comment>
<evidence type="ECO:0000259" key="15">
    <source>
        <dbReference type="PROSITE" id="PS50868"/>
    </source>
</evidence>
<evidence type="ECO:0000256" key="11">
    <source>
        <dbReference type="PROSITE-ProRule" id="PRU00176"/>
    </source>
</evidence>
<dbReference type="Proteomes" id="UP001177023">
    <property type="component" value="Unassembled WGS sequence"/>
</dbReference>
<name>A0AA36DKK2_9BILA</name>
<dbReference type="InterPro" id="IPR044570">
    <property type="entry name" value="Set1-like"/>
</dbReference>
<evidence type="ECO:0000256" key="2">
    <source>
        <dbReference type="ARBA" id="ARBA00012182"/>
    </source>
</evidence>
<feature type="domain" description="Post-SET" evidence="15">
    <location>
        <begin position="1331"/>
        <end position="1347"/>
    </location>
</feature>
<comment type="caution">
    <text evidence="16">The sequence shown here is derived from an EMBL/GenBank/DDBJ whole genome shotgun (WGS) entry which is preliminary data.</text>
</comment>
<dbReference type="GO" id="GO:0048188">
    <property type="term" value="C:Set1C/COMPASS complex"/>
    <property type="evidence" value="ECO:0007669"/>
    <property type="project" value="TreeGrafter"/>
</dbReference>
<reference evidence="16" key="1">
    <citation type="submission" date="2023-06" db="EMBL/GenBank/DDBJ databases">
        <authorList>
            <person name="Delattre M."/>
        </authorList>
    </citation>
    <scope>NUCLEOTIDE SEQUENCE</scope>
    <source>
        <strain evidence="16">AF72</strain>
    </source>
</reference>
<dbReference type="InterPro" id="IPR001214">
    <property type="entry name" value="SET_dom"/>
</dbReference>
<dbReference type="PROSITE" id="PS50868">
    <property type="entry name" value="POST_SET"/>
    <property type="match status" value="1"/>
</dbReference>
<keyword evidence="11" id="KW-0694">RNA-binding</keyword>
<feature type="compositionally biased region" description="Low complexity" evidence="12">
    <location>
        <begin position="322"/>
        <end position="332"/>
    </location>
</feature>
<accession>A0AA36DKK2</accession>
<evidence type="ECO:0000313" key="17">
    <source>
        <dbReference type="Proteomes" id="UP001177023"/>
    </source>
</evidence>
<keyword evidence="17" id="KW-1185">Reference proteome</keyword>
<dbReference type="Gene3D" id="3.30.70.330">
    <property type="match status" value="1"/>
</dbReference>
<dbReference type="PROSITE" id="PS50102">
    <property type="entry name" value="RRM"/>
    <property type="match status" value="1"/>
</dbReference>
<feature type="compositionally biased region" description="Basic and acidic residues" evidence="12">
    <location>
        <begin position="285"/>
        <end position="298"/>
    </location>
</feature>
<feature type="compositionally biased region" description="Basic and acidic residues" evidence="12">
    <location>
        <begin position="835"/>
        <end position="844"/>
    </location>
</feature>
<feature type="compositionally biased region" description="Basic and acidic residues" evidence="12">
    <location>
        <begin position="427"/>
        <end position="436"/>
    </location>
</feature>
<feature type="region of interest" description="Disordered" evidence="12">
    <location>
        <begin position="205"/>
        <end position="588"/>
    </location>
</feature>
<evidence type="ECO:0000256" key="9">
    <source>
        <dbReference type="ARBA" id="ARBA00047583"/>
    </source>
</evidence>
<evidence type="ECO:0000256" key="10">
    <source>
        <dbReference type="ARBA" id="ARBA00049129"/>
    </source>
</evidence>
<dbReference type="InterPro" id="IPR024657">
    <property type="entry name" value="COMPASS_Set1_N-SET"/>
</dbReference>
<evidence type="ECO:0000256" key="5">
    <source>
        <dbReference type="ARBA" id="ARBA00022691"/>
    </source>
</evidence>
<feature type="compositionally biased region" description="Basic and acidic residues" evidence="12">
    <location>
        <begin position="333"/>
        <end position="349"/>
    </location>
</feature>
<evidence type="ECO:0000313" key="16">
    <source>
        <dbReference type="EMBL" id="CAJ0587761.1"/>
    </source>
</evidence>
<dbReference type="Pfam" id="PF00856">
    <property type="entry name" value="SET"/>
    <property type="match status" value="1"/>
</dbReference>
<dbReference type="PANTHER" id="PTHR45814">
    <property type="entry name" value="HISTONE-LYSINE N-METHYLTRANSFERASE SETD1"/>
    <property type="match status" value="1"/>
</dbReference>
<dbReference type="PANTHER" id="PTHR45814:SF2">
    <property type="entry name" value="HISTONE-LYSINE N-METHYLTRANSFERASE SETD1"/>
    <property type="match status" value="1"/>
</dbReference>
<evidence type="ECO:0000259" key="14">
    <source>
        <dbReference type="PROSITE" id="PS50280"/>
    </source>
</evidence>
<keyword evidence="6" id="KW-0156">Chromatin regulator</keyword>
<evidence type="ECO:0000256" key="1">
    <source>
        <dbReference type="ARBA" id="ARBA00004123"/>
    </source>
</evidence>
<dbReference type="GO" id="GO:0003723">
    <property type="term" value="F:RNA binding"/>
    <property type="evidence" value="ECO:0007669"/>
    <property type="project" value="UniProtKB-UniRule"/>
</dbReference>
<dbReference type="EC" id="2.1.1.354" evidence="2"/>
<comment type="catalytic activity">
    <reaction evidence="8">
        <text>L-lysyl(4)-[histone H3] + 3 S-adenosyl-L-methionine = N(6),N(6),N(6)-trimethyl-L-lysyl(4)-[histone H3] + 3 S-adenosyl-L-homocysteine + 3 H(+)</text>
        <dbReference type="Rhea" id="RHEA:60260"/>
        <dbReference type="Rhea" id="RHEA-COMP:15537"/>
        <dbReference type="Rhea" id="RHEA-COMP:15547"/>
        <dbReference type="ChEBI" id="CHEBI:15378"/>
        <dbReference type="ChEBI" id="CHEBI:29969"/>
        <dbReference type="ChEBI" id="CHEBI:57856"/>
        <dbReference type="ChEBI" id="CHEBI:59789"/>
        <dbReference type="ChEBI" id="CHEBI:61961"/>
        <dbReference type="EC" id="2.1.1.354"/>
    </reaction>
</comment>
<dbReference type="InterPro" id="IPR000504">
    <property type="entry name" value="RRM_dom"/>
</dbReference>
<feature type="compositionally biased region" description="Basic residues" evidence="12">
    <location>
        <begin position="470"/>
        <end position="483"/>
    </location>
</feature>
<feature type="compositionally biased region" description="Pro residues" evidence="12">
    <location>
        <begin position="507"/>
        <end position="528"/>
    </location>
</feature>
<gene>
    <name evidence="16" type="ORF">MSPICULIGERA_LOCUS25716</name>
</gene>
<feature type="compositionally biased region" description="Basic and acidic residues" evidence="12">
    <location>
        <begin position="754"/>
        <end position="767"/>
    </location>
</feature>
<feature type="compositionally biased region" description="Pro residues" evidence="12">
    <location>
        <begin position="570"/>
        <end position="583"/>
    </location>
</feature>
<feature type="region of interest" description="Disordered" evidence="12">
    <location>
        <begin position="806"/>
        <end position="855"/>
    </location>
</feature>
<keyword evidence="4" id="KW-0808">Transferase</keyword>
<keyword evidence="3" id="KW-0489">Methyltransferase</keyword>
<feature type="region of interest" description="Disordered" evidence="12">
    <location>
        <begin position="956"/>
        <end position="994"/>
    </location>
</feature>
<dbReference type="SMART" id="SM00360">
    <property type="entry name" value="RRM"/>
    <property type="match status" value="1"/>
</dbReference>
<dbReference type="Gene3D" id="2.170.270.10">
    <property type="entry name" value="SET domain"/>
    <property type="match status" value="1"/>
</dbReference>